<name>A0AAV7I3S8_COTGL</name>
<gene>
    <name evidence="2" type="ORF">KQX54_003088</name>
</gene>
<keyword evidence="1" id="KW-0175">Coiled coil</keyword>
<proteinExistence type="predicted"/>
<dbReference type="AlphaFoldDB" id="A0AAV7I3S8"/>
<dbReference type="Proteomes" id="UP000826195">
    <property type="component" value="Unassembled WGS sequence"/>
</dbReference>
<sequence length="555" mass="64857">MFDISPKSRRLELQAKNETPKQSEIKNYIGPILTTTLCDFSPPDIQKLLGVTPQLEGPPKNLWTPPSDKIILRPVTNHNIIKALTHDGILNLGEQVKRNYEADVNKRVNDNLNREINEIRSMFEAEKRHAINLSINETRNVYESKIDLLTKEHESKLQSALAEVVEKSNKKLQKAVVAERVSVTHQMLKKLRDEIGYMVIKLYDEFERKSRVDRENMIADFNKTIRNERNKNNDILNAFEKEKNLEMNIQRLEIENKYLNLLINSVRAERSHSENRMSFRQQNFQEKIQALYELLVKTLYIIKVLNKKLSQPTARIHEPSWRDKLQEIISKFKKMINFVFHAIPGHAEFLLSLESLLSLEHHEDRIACENEDSNRCVLGIIKNFSGSLKNDVFRVVEIVDKNGKKWRPVTLPYQPSVDDEDEPLFIPEIILYHYIDDVLSDDNFPIESNDEIDNDVRTFEELTEEDNFKIQIMDSDINLQNSRESIASDKRKSSVTTPDDVIQHKIRTSLRKAIEIITKLKEEFPSSEPQFSKHEDETERILLDLMKYSNDLKNV</sequence>
<dbReference type="InterPro" id="IPR038927">
    <property type="entry name" value="C6orf163"/>
</dbReference>
<comment type="caution">
    <text evidence="2">The sequence shown here is derived from an EMBL/GenBank/DDBJ whole genome shotgun (WGS) entry which is preliminary data.</text>
</comment>
<evidence type="ECO:0000256" key="1">
    <source>
        <dbReference type="SAM" id="Coils"/>
    </source>
</evidence>
<dbReference type="PANTHER" id="PTHR34645">
    <property type="entry name" value="SIMILAR TO HYPOTHETICAL PROTEIN"/>
    <property type="match status" value="1"/>
</dbReference>
<accession>A0AAV7I3S8</accession>
<evidence type="ECO:0000313" key="2">
    <source>
        <dbReference type="EMBL" id="KAH0545794.1"/>
    </source>
</evidence>
<protein>
    <submittedName>
        <fullName evidence="2">Uncharacterized protein</fullName>
    </submittedName>
</protein>
<organism evidence="2 3">
    <name type="scientific">Cotesia glomerata</name>
    <name type="common">Lepidopteran parasitic wasp</name>
    <name type="synonym">Apanteles glomeratus</name>
    <dbReference type="NCBI Taxonomy" id="32391"/>
    <lineage>
        <taxon>Eukaryota</taxon>
        <taxon>Metazoa</taxon>
        <taxon>Ecdysozoa</taxon>
        <taxon>Arthropoda</taxon>
        <taxon>Hexapoda</taxon>
        <taxon>Insecta</taxon>
        <taxon>Pterygota</taxon>
        <taxon>Neoptera</taxon>
        <taxon>Endopterygota</taxon>
        <taxon>Hymenoptera</taxon>
        <taxon>Apocrita</taxon>
        <taxon>Ichneumonoidea</taxon>
        <taxon>Braconidae</taxon>
        <taxon>Microgastrinae</taxon>
        <taxon>Cotesia</taxon>
    </lineage>
</organism>
<feature type="coiled-coil region" evidence="1">
    <location>
        <begin position="235"/>
        <end position="269"/>
    </location>
</feature>
<dbReference type="EMBL" id="JAHXZJ010002237">
    <property type="protein sequence ID" value="KAH0545794.1"/>
    <property type="molecule type" value="Genomic_DNA"/>
</dbReference>
<dbReference type="PANTHER" id="PTHR34645:SF1">
    <property type="entry name" value="GENE 136-RELATED"/>
    <property type="match status" value="1"/>
</dbReference>
<evidence type="ECO:0000313" key="3">
    <source>
        <dbReference type="Proteomes" id="UP000826195"/>
    </source>
</evidence>
<reference evidence="2 3" key="1">
    <citation type="journal article" date="2021" name="J. Hered.">
        <title>A chromosome-level genome assembly of the parasitoid wasp, Cotesia glomerata (Hymenoptera: Braconidae).</title>
        <authorList>
            <person name="Pinto B.J."/>
            <person name="Weis J.J."/>
            <person name="Gamble T."/>
            <person name="Ode P.J."/>
            <person name="Paul R."/>
            <person name="Zaspel J.M."/>
        </authorList>
    </citation>
    <scope>NUCLEOTIDE SEQUENCE [LARGE SCALE GENOMIC DNA]</scope>
    <source>
        <strain evidence="2">CgM1</strain>
    </source>
</reference>
<keyword evidence="3" id="KW-1185">Reference proteome</keyword>